<gene>
    <name evidence="2" type="ORF">MGWOODY_Tha2680</name>
</gene>
<dbReference type="Pfam" id="PF03473">
    <property type="entry name" value="MOSC"/>
    <property type="match status" value="1"/>
</dbReference>
<accession>A0A160TGN9</accession>
<proteinExistence type="predicted"/>
<dbReference type="InterPro" id="IPR011037">
    <property type="entry name" value="Pyrv_Knase-like_insert_dom_sf"/>
</dbReference>
<dbReference type="PANTHER" id="PTHR36930">
    <property type="entry name" value="METAL-SULFUR CLUSTER BIOSYNTHESIS PROTEINS YUAD-RELATED"/>
    <property type="match status" value="1"/>
</dbReference>
<evidence type="ECO:0000313" key="2">
    <source>
        <dbReference type="EMBL" id="CUS42707.1"/>
    </source>
</evidence>
<name>A0A160TGN9_9ZZZZ</name>
<dbReference type="InterPro" id="IPR005302">
    <property type="entry name" value="MoCF_Sase_C"/>
</dbReference>
<protein>
    <submittedName>
        <fullName evidence="2">MOSC domain protein</fullName>
    </submittedName>
</protein>
<dbReference type="PROSITE" id="PS51340">
    <property type="entry name" value="MOSC"/>
    <property type="match status" value="1"/>
</dbReference>
<dbReference type="SUPFAM" id="SSF50800">
    <property type="entry name" value="PK beta-barrel domain-like"/>
    <property type="match status" value="1"/>
</dbReference>
<dbReference type="Gene3D" id="2.40.33.20">
    <property type="entry name" value="PK beta-barrel domain-like"/>
    <property type="match status" value="1"/>
</dbReference>
<dbReference type="GO" id="GO:0030151">
    <property type="term" value="F:molybdenum ion binding"/>
    <property type="evidence" value="ECO:0007669"/>
    <property type="project" value="InterPro"/>
</dbReference>
<dbReference type="EMBL" id="CZQC01000069">
    <property type="protein sequence ID" value="CUS42707.1"/>
    <property type="molecule type" value="Genomic_DNA"/>
</dbReference>
<dbReference type="GO" id="GO:0003824">
    <property type="term" value="F:catalytic activity"/>
    <property type="evidence" value="ECO:0007669"/>
    <property type="project" value="InterPro"/>
</dbReference>
<sequence length="172" mass="18521">MNRQQALFGRFSADLPAGKVEWIGVRPARREPMIRITEAEAIASLGLKGDRRMDGSPGSGRQVTFISAEHIDVVAQLLKYSSIDPARLRRNIVISGVNLNALRHQQFRIGDAIFLATAACHPCSRMDEVLGQGGHAAMLGHGGLCAKILRGGSIKVGDEVVCLLDGERLPEG</sequence>
<feature type="domain" description="MOSC" evidence="1">
    <location>
        <begin position="34"/>
        <end position="163"/>
    </location>
</feature>
<organism evidence="2">
    <name type="scientific">hydrothermal vent metagenome</name>
    <dbReference type="NCBI Taxonomy" id="652676"/>
    <lineage>
        <taxon>unclassified sequences</taxon>
        <taxon>metagenomes</taxon>
        <taxon>ecological metagenomes</taxon>
    </lineage>
</organism>
<dbReference type="PANTHER" id="PTHR36930:SF1">
    <property type="entry name" value="MOSC DOMAIN-CONTAINING PROTEIN"/>
    <property type="match status" value="1"/>
</dbReference>
<dbReference type="InterPro" id="IPR052716">
    <property type="entry name" value="MOSC_domain"/>
</dbReference>
<reference evidence="2" key="1">
    <citation type="submission" date="2015-10" db="EMBL/GenBank/DDBJ databases">
        <authorList>
            <person name="Gilbert D.G."/>
        </authorList>
    </citation>
    <scope>NUCLEOTIDE SEQUENCE</scope>
</reference>
<evidence type="ECO:0000259" key="1">
    <source>
        <dbReference type="PROSITE" id="PS51340"/>
    </source>
</evidence>
<dbReference type="GO" id="GO:0030170">
    <property type="term" value="F:pyridoxal phosphate binding"/>
    <property type="evidence" value="ECO:0007669"/>
    <property type="project" value="InterPro"/>
</dbReference>
<dbReference type="AlphaFoldDB" id="A0A160TGN9"/>